<dbReference type="InterPro" id="IPR044730">
    <property type="entry name" value="RNase_H-like_dom_plant"/>
</dbReference>
<feature type="compositionally biased region" description="Basic and acidic residues" evidence="1">
    <location>
        <begin position="240"/>
        <end position="250"/>
    </location>
</feature>
<protein>
    <recommendedName>
        <fullName evidence="6">DUF4283 domain-containing protein</fullName>
    </recommendedName>
</protein>
<dbReference type="GO" id="GO:0003676">
    <property type="term" value="F:nucleic acid binding"/>
    <property type="evidence" value="ECO:0007669"/>
    <property type="project" value="InterPro"/>
</dbReference>
<evidence type="ECO:0000259" key="4">
    <source>
        <dbReference type="Pfam" id="PF14392"/>
    </source>
</evidence>
<feature type="domain" description="DUF4283" evidence="3">
    <location>
        <begin position="33"/>
        <end position="110"/>
    </location>
</feature>
<evidence type="ECO:0008006" key="6">
    <source>
        <dbReference type="Google" id="ProtNLM"/>
    </source>
</evidence>
<gene>
    <name evidence="5" type="ORF">FSB_LOCUS32645</name>
</gene>
<sequence length="905" mass="101126">MEELEGHWKRFSLTDSEGEKFNLAPSSLSETYTLAAKFFTRRIINVEAITKTFKPLWCADKGFSARDVGDNVVLFEFEKKADLERELLLEPWSYDKHLVAFRHLEEDMELESLKFKHAVFWVHIENLPILSQKREVAESLGETIGEVLKTTGLDAKMGGGRGLRIRVRINITQPLSWGRKIGLTKGCEGWVSFKYERLPNFCYWCGGYGLWLKAELDRPNRKVEVHVGGRTQFSASRPQAHHETALEKADPLSSVAKAPNPKGSSPPPKDNTINLGLAPKISQNKKTREGPTHFTPREFIGDGWPPASPGPMSCIGWNCRGLGNPCTVHELADIGAGKRSLDGVSRGNMLAAKRKLLKAVELEAIRGGAMNTIKSLKLETMNDILTREFCASEVDQALKQMAPLTAPGLDGLPPLFYQKFWHVVSPNITKGVLSCLNSGQVLSSINHTYITLIPKVRNPEKVTEFRPISLCRLITNNILVAFETLHHMNSTKIDRDGAMALKLDMKGLHSLISQAAAEGSLQGKSLCCRGPQITHLFFVDDSLLFSRATLGDCATIQEILSIYERASGQQVNRDKTTLFFSKGTSLNAQDAIKTTLGEWVWSKLKGWKEKVLSQARREILIKVVAQAIPTYSMSCFKLPNRLCQDLKSMIRKFWWGHEPNLNKAKFFPNGTILDASPRKRGSYAWQSILKARDIILKGVIWRVGDGSKENSNVHVASSQGFSAYKTQPEEKTHFNRLGALALFSTMCWAFWNRRNKLRVHKPTEKPNRIASFLRGFLEEFGSCQTNIPFGSRPTVLPQEGTCIATLLHKIRYPQSVDTTEALAVRRAVQFALELGLHSVEFEGDSTRITDALNGNEFSQAAFGLIIEDAKSLANSLLHHSFLHVKRNGNVVAQALAVEPFIVLLL</sequence>
<dbReference type="PANTHER" id="PTHR31286">
    <property type="entry name" value="GLYCINE-RICH CELL WALL STRUCTURAL PROTEIN 1.8-LIKE"/>
    <property type="match status" value="1"/>
</dbReference>
<dbReference type="GO" id="GO:0004523">
    <property type="term" value="F:RNA-DNA hybrid ribonuclease activity"/>
    <property type="evidence" value="ECO:0007669"/>
    <property type="project" value="InterPro"/>
</dbReference>
<accession>A0A2N9GZ07</accession>
<dbReference type="InterPro" id="IPR036397">
    <property type="entry name" value="RNaseH_sf"/>
</dbReference>
<evidence type="ECO:0000313" key="5">
    <source>
        <dbReference type="EMBL" id="SPD04763.1"/>
    </source>
</evidence>
<dbReference type="Pfam" id="PF14392">
    <property type="entry name" value="zf-CCHC_4"/>
    <property type="match status" value="1"/>
</dbReference>
<dbReference type="InterPro" id="IPR040256">
    <property type="entry name" value="At4g02000-like"/>
</dbReference>
<feature type="region of interest" description="Disordered" evidence="1">
    <location>
        <begin position="230"/>
        <end position="276"/>
    </location>
</feature>
<evidence type="ECO:0000256" key="1">
    <source>
        <dbReference type="SAM" id="MobiDB-lite"/>
    </source>
</evidence>
<reference evidence="5" key="1">
    <citation type="submission" date="2018-02" db="EMBL/GenBank/DDBJ databases">
        <authorList>
            <person name="Cohen D.B."/>
            <person name="Kent A.D."/>
        </authorList>
    </citation>
    <scope>NUCLEOTIDE SEQUENCE</scope>
</reference>
<dbReference type="Pfam" id="PF13456">
    <property type="entry name" value="RVT_3"/>
    <property type="match status" value="1"/>
</dbReference>
<dbReference type="AlphaFoldDB" id="A0A2N9GZ07"/>
<dbReference type="InterPro" id="IPR025558">
    <property type="entry name" value="DUF4283"/>
</dbReference>
<dbReference type="CDD" id="cd06222">
    <property type="entry name" value="RNase_H_like"/>
    <property type="match status" value="1"/>
</dbReference>
<name>A0A2N9GZ07_FAGSY</name>
<organism evidence="5">
    <name type="scientific">Fagus sylvatica</name>
    <name type="common">Beechnut</name>
    <dbReference type="NCBI Taxonomy" id="28930"/>
    <lineage>
        <taxon>Eukaryota</taxon>
        <taxon>Viridiplantae</taxon>
        <taxon>Streptophyta</taxon>
        <taxon>Embryophyta</taxon>
        <taxon>Tracheophyta</taxon>
        <taxon>Spermatophyta</taxon>
        <taxon>Magnoliopsida</taxon>
        <taxon>eudicotyledons</taxon>
        <taxon>Gunneridae</taxon>
        <taxon>Pentapetalae</taxon>
        <taxon>rosids</taxon>
        <taxon>fabids</taxon>
        <taxon>Fagales</taxon>
        <taxon>Fagaceae</taxon>
        <taxon>Fagus</taxon>
    </lineage>
</organism>
<dbReference type="InterPro" id="IPR025836">
    <property type="entry name" value="Zn_knuckle_CX2CX4HX4C"/>
</dbReference>
<dbReference type="PANTHER" id="PTHR31286:SF167">
    <property type="entry name" value="OS09G0268800 PROTEIN"/>
    <property type="match status" value="1"/>
</dbReference>
<feature type="domain" description="RNase H type-1" evidence="2">
    <location>
        <begin position="796"/>
        <end position="896"/>
    </location>
</feature>
<dbReference type="InterPro" id="IPR002156">
    <property type="entry name" value="RNaseH_domain"/>
</dbReference>
<dbReference type="Gene3D" id="3.30.420.10">
    <property type="entry name" value="Ribonuclease H-like superfamily/Ribonuclease H"/>
    <property type="match status" value="1"/>
</dbReference>
<evidence type="ECO:0000259" key="3">
    <source>
        <dbReference type="Pfam" id="PF14111"/>
    </source>
</evidence>
<dbReference type="Pfam" id="PF14111">
    <property type="entry name" value="DUF4283"/>
    <property type="match status" value="1"/>
</dbReference>
<feature type="domain" description="Zinc knuckle CX2CX4HX4C" evidence="4">
    <location>
        <begin position="169"/>
        <end position="207"/>
    </location>
</feature>
<dbReference type="EMBL" id="OIVN01002569">
    <property type="protein sequence ID" value="SPD04763.1"/>
    <property type="molecule type" value="Genomic_DNA"/>
</dbReference>
<evidence type="ECO:0000259" key="2">
    <source>
        <dbReference type="Pfam" id="PF13456"/>
    </source>
</evidence>
<proteinExistence type="predicted"/>